<dbReference type="Proteomes" id="UP000265618">
    <property type="component" value="Unassembled WGS sequence"/>
</dbReference>
<gene>
    <name evidence="1" type="ORF">KIPB_000666</name>
    <name evidence="2" type="ORF">KIPB_005954</name>
</gene>
<reference evidence="2" key="1">
    <citation type="submission" date="2016-10" db="EMBL/GenBank/DDBJ databases">
        <authorList>
            <person name="Tanifuji G."/>
            <person name="Kume K."/>
            <person name="Nakayama T."/>
            <person name="Takabayashi S."/>
            <person name="Hashimoto T."/>
        </authorList>
    </citation>
    <scope>NUCLEOTIDE SEQUENCE</scope>
    <source>
        <strain evidence="2">NY0173</strain>
    </source>
</reference>
<evidence type="ECO:0000313" key="2">
    <source>
        <dbReference type="EMBL" id="GIQ84460.1"/>
    </source>
</evidence>
<proteinExistence type="predicted"/>
<reference evidence="2 3" key="2">
    <citation type="journal article" date="2018" name="PLoS ONE">
        <title>The draft genome of Kipferlia bialata reveals reductive genome evolution in fornicate parasites.</title>
        <authorList>
            <person name="Tanifuji G."/>
            <person name="Takabayashi S."/>
            <person name="Kume K."/>
            <person name="Takagi M."/>
            <person name="Nakayama T."/>
            <person name="Kamikawa R."/>
            <person name="Inagaki Y."/>
            <person name="Hashimoto T."/>
        </authorList>
    </citation>
    <scope>NUCLEOTIDE SEQUENCE [LARGE SCALE GENOMIC DNA]</scope>
    <source>
        <strain evidence="2">NY0173</strain>
    </source>
</reference>
<organism evidence="2 3">
    <name type="scientific">Kipferlia bialata</name>
    <dbReference type="NCBI Taxonomy" id="797122"/>
    <lineage>
        <taxon>Eukaryota</taxon>
        <taxon>Metamonada</taxon>
        <taxon>Carpediemonas-like organisms</taxon>
        <taxon>Kipferlia</taxon>
    </lineage>
</organism>
<dbReference type="EMBL" id="BDIP01001465">
    <property type="protein sequence ID" value="GIQ84460.1"/>
    <property type="molecule type" value="Genomic_DNA"/>
</dbReference>
<evidence type="ECO:0000313" key="1">
    <source>
        <dbReference type="EMBL" id="GIQ79951.1"/>
    </source>
</evidence>
<dbReference type="OrthoDB" id="532420at2759"/>
<dbReference type="Gene3D" id="3.90.550.10">
    <property type="entry name" value="Spore Coat Polysaccharide Biosynthesis Protein SpsA, Chain A"/>
    <property type="match status" value="1"/>
</dbReference>
<feature type="non-terminal residue" evidence="2">
    <location>
        <position position="1"/>
    </location>
</feature>
<comment type="caution">
    <text evidence="2">The sequence shown here is derived from an EMBL/GenBank/DDBJ whole genome shotgun (WGS) entry which is preliminary data.</text>
</comment>
<dbReference type="AlphaFoldDB" id="A0A9K3CYB6"/>
<dbReference type="EMBL" id="BDIP01000082">
    <property type="protein sequence ID" value="GIQ79951.1"/>
    <property type="molecule type" value="Genomic_DNA"/>
</dbReference>
<name>A0A9K3CYB6_9EUKA</name>
<dbReference type="InterPro" id="IPR029044">
    <property type="entry name" value="Nucleotide-diphossugar_trans"/>
</dbReference>
<keyword evidence="3" id="KW-1185">Reference proteome</keyword>
<accession>A0A9K3CYB6</accession>
<evidence type="ECO:0000313" key="3">
    <source>
        <dbReference type="Proteomes" id="UP000265618"/>
    </source>
</evidence>
<protein>
    <submittedName>
        <fullName evidence="2">Uncharacterized protein</fullName>
    </submittedName>
</protein>
<sequence length="174" mass="19385">VHGGVQTIEYSDMTDDQKVDAEGNAVLPHGTFGVCIFDLAFLARVNAEEGLPWHQAIKAVKRPDGTVTDQKAYKFERFVFDTMISLRRPQAVPFLLVDRDREFAPLKNREGVDSPETVSELVRSNLLRVGRSAAHQAGLPLPVGCLPDIPWLFDEQGLVDRLIESGQWSDLLIC</sequence>
<dbReference type="SUPFAM" id="SSF53448">
    <property type="entry name" value="Nucleotide-diphospho-sugar transferases"/>
    <property type="match status" value="1"/>
</dbReference>